<evidence type="ECO:0000313" key="2">
    <source>
        <dbReference type="Proteomes" id="UP000629025"/>
    </source>
</evidence>
<organism evidence="1 2">
    <name type="scientific">Marinobacterium zhoushanense</name>
    <dbReference type="NCBI Taxonomy" id="1679163"/>
    <lineage>
        <taxon>Bacteria</taxon>
        <taxon>Pseudomonadati</taxon>
        <taxon>Pseudomonadota</taxon>
        <taxon>Gammaproteobacteria</taxon>
        <taxon>Oceanospirillales</taxon>
        <taxon>Oceanospirillaceae</taxon>
        <taxon>Marinobacterium</taxon>
    </lineage>
</organism>
<evidence type="ECO:0000313" key="1">
    <source>
        <dbReference type="EMBL" id="GGB79302.1"/>
    </source>
</evidence>
<evidence type="ECO:0008006" key="3">
    <source>
        <dbReference type="Google" id="ProtNLM"/>
    </source>
</evidence>
<name>A0ABQ1JZC9_9GAMM</name>
<reference evidence="2" key="1">
    <citation type="journal article" date="2019" name="Int. J. Syst. Evol. Microbiol.">
        <title>The Global Catalogue of Microorganisms (GCM) 10K type strain sequencing project: providing services to taxonomists for standard genome sequencing and annotation.</title>
        <authorList>
            <consortium name="The Broad Institute Genomics Platform"/>
            <consortium name="The Broad Institute Genome Sequencing Center for Infectious Disease"/>
            <person name="Wu L."/>
            <person name="Ma J."/>
        </authorList>
    </citation>
    <scope>NUCLEOTIDE SEQUENCE [LARGE SCALE GENOMIC DNA]</scope>
    <source>
        <strain evidence="2">CGMCC 1.15341</strain>
    </source>
</reference>
<accession>A0ABQ1JZC9</accession>
<sequence>MCRILTLVILLIVSFNSYAFRFSGGELTPPQGFEGPVTKDMGRGSQTIAFFKEQSEKFKTLLQITVFETGQELPEMSESELKQGLSNYLLKFLSGVSRQRANFIKSDVTFVDISGITASKVSWRGSAHGMELEGVMYCYLSGSKIISMHTQDLASNNSIYIKQAVNSIESIKR</sequence>
<protein>
    <recommendedName>
        <fullName evidence="3">DUF1795 domain-containing protein</fullName>
    </recommendedName>
</protein>
<gene>
    <name evidence="1" type="ORF">GCM10011352_01200</name>
</gene>
<dbReference type="EMBL" id="BMIJ01000001">
    <property type="protein sequence ID" value="GGB79302.1"/>
    <property type="molecule type" value="Genomic_DNA"/>
</dbReference>
<dbReference type="Proteomes" id="UP000629025">
    <property type="component" value="Unassembled WGS sequence"/>
</dbReference>
<comment type="caution">
    <text evidence="1">The sequence shown here is derived from an EMBL/GenBank/DDBJ whole genome shotgun (WGS) entry which is preliminary data.</text>
</comment>
<dbReference type="RefSeq" id="WP_188745171.1">
    <property type="nucleotide sequence ID" value="NZ_BMIJ01000001.1"/>
</dbReference>
<keyword evidence="2" id="KW-1185">Reference proteome</keyword>
<proteinExistence type="predicted"/>